<feature type="domain" description="Glycoside hydrolase family 2 immunoglobulin-like beta-sandwich" evidence="7">
    <location>
        <begin position="184"/>
        <end position="277"/>
    </location>
</feature>
<dbReference type="InterPro" id="IPR006103">
    <property type="entry name" value="Glyco_hydro_2_cat"/>
</dbReference>
<evidence type="ECO:0000256" key="4">
    <source>
        <dbReference type="ARBA" id="ARBA00022801"/>
    </source>
</evidence>
<dbReference type="InterPro" id="IPR006102">
    <property type="entry name" value="Ig-like_GH2"/>
</dbReference>
<evidence type="ECO:0000256" key="6">
    <source>
        <dbReference type="RuleBase" id="RU361154"/>
    </source>
</evidence>
<organism evidence="10 11">
    <name type="scientific">Staphylococcus croceilyticus</name>
    <dbReference type="NCBI Taxonomy" id="319942"/>
    <lineage>
        <taxon>Bacteria</taxon>
        <taxon>Bacillati</taxon>
        <taxon>Bacillota</taxon>
        <taxon>Bacilli</taxon>
        <taxon>Bacillales</taxon>
        <taxon>Staphylococcaceae</taxon>
        <taxon>Staphylococcus</taxon>
    </lineage>
</organism>
<dbReference type="InterPro" id="IPR017853">
    <property type="entry name" value="GH"/>
</dbReference>
<evidence type="ECO:0000313" key="10">
    <source>
        <dbReference type="EMBL" id="TGA80583.1"/>
    </source>
</evidence>
<dbReference type="Pfam" id="PF00703">
    <property type="entry name" value="Glyco_hydro_2"/>
    <property type="match status" value="1"/>
</dbReference>
<comment type="caution">
    <text evidence="10">The sequence shown here is derived from an EMBL/GenBank/DDBJ whole genome shotgun (WGS) entry which is preliminary data.</text>
</comment>
<evidence type="ECO:0000256" key="3">
    <source>
        <dbReference type="ARBA" id="ARBA00016205"/>
    </source>
</evidence>
<gene>
    <name evidence="10" type="primary">uidA</name>
    <name evidence="10" type="ORF">E2556_02880</name>
</gene>
<dbReference type="InterPro" id="IPR008979">
    <property type="entry name" value="Galactose-bd-like_sf"/>
</dbReference>
<dbReference type="InterPro" id="IPR006104">
    <property type="entry name" value="Glyco_hydro_2_N"/>
</dbReference>
<reference evidence="10 11" key="1">
    <citation type="submission" date="2019-04" db="EMBL/GenBank/DDBJ databases">
        <title>Genomic characterization of Staphylococcus petrasii strains.</title>
        <authorList>
            <person name="Vrbovska V."/>
            <person name="Kovarovic V."/>
            <person name="Maslanova I."/>
            <person name="Indrakova A."/>
            <person name="Petras P."/>
            <person name="Sedo O."/>
            <person name="Svec P."/>
            <person name="Fisarova L."/>
            <person name="Sedlacek I."/>
            <person name="Doskar J."/>
            <person name="Pantucek R."/>
        </authorList>
    </citation>
    <scope>NUCLEOTIDE SEQUENCE [LARGE SCALE GENOMIC DNA]</scope>
    <source>
        <strain evidence="10 11">CCM 8421</strain>
    </source>
</reference>
<keyword evidence="11" id="KW-1185">Reference proteome</keyword>
<comment type="similarity">
    <text evidence="1 6">Belongs to the glycosyl hydrolase 2 family.</text>
</comment>
<dbReference type="InterPro" id="IPR036156">
    <property type="entry name" value="Beta-gal/glucu_dom_sf"/>
</dbReference>
<dbReference type="PANTHER" id="PTHR10066:SF67">
    <property type="entry name" value="BETA-GLUCURONIDASE"/>
    <property type="match status" value="1"/>
</dbReference>
<dbReference type="SUPFAM" id="SSF49303">
    <property type="entry name" value="beta-Galactosidase/glucuronidase domain"/>
    <property type="match status" value="1"/>
</dbReference>
<dbReference type="InterPro" id="IPR023232">
    <property type="entry name" value="Glyco_hydro_2_AS"/>
</dbReference>
<dbReference type="SUPFAM" id="SSF51445">
    <property type="entry name" value="(Trans)glycosidases"/>
    <property type="match status" value="1"/>
</dbReference>
<keyword evidence="5 6" id="KW-0326">Glycosidase</keyword>
<keyword evidence="4 6" id="KW-0378">Hydrolase</keyword>
<dbReference type="EC" id="3.2.1.31" evidence="2"/>
<evidence type="ECO:0000256" key="5">
    <source>
        <dbReference type="ARBA" id="ARBA00023295"/>
    </source>
</evidence>
<feature type="domain" description="Glycosyl hydrolases family 2 sugar binding" evidence="9">
    <location>
        <begin position="14"/>
        <end position="181"/>
    </location>
</feature>
<evidence type="ECO:0000256" key="1">
    <source>
        <dbReference type="ARBA" id="ARBA00007401"/>
    </source>
</evidence>
<dbReference type="Pfam" id="PF02837">
    <property type="entry name" value="Glyco_hydro_2_N"/>
    <property type="match status" value="1"/>
</dbReference>
<protein>
    <recommendedName>
        <fullName evidence="3">Beta-glucuronidase</fullName>
        <ecNumber evidence="2">3.2.1.31</ecNumber>
    </recommendedName>
</protein>
<dbReference type="EMBL" id="SRJF01000002">
    <property type="protein sequence ID" value="TGA80583.1"/>
    <property type="molecule type" value="Genomic_DNA"/>
</dbReference>
<evidence type="ECO:0000259" key="8">
    <source>
        <dbReference type="Pfam" id="PF02836"/>
    </source>
</evidence>
<dbReference type="Gene3D" id="2.60.120.260">
    <property type="entry name" value="Galactose-binding domain-like"/>
    <property type="match status" value="1"/>
</dbReference>
<dbReference type="SUPFAM" id="SSF49785">
    <property type="entry name" value="Galactose-binding domain-like"/>
    <property type="match status" value="1"/>
</dbReference>
<dbReference type="InterPro" id="IPR013783">
    <property type="entry name" value="Ig-like_fold"/>
</dbReference>
<dbReference type="PROSITE" id="PS00608">
    <property type="entry name" value="GLYCOSYL_HYDROL_F2_2"/>
    <property type="match status" value="1"/>
</dbReference>
<dbReference type="PANTHER" id="PTHR10066">
    <property type="entry name" value="BETA-GLUCURONIDASE"/>
    <property type="match status" value="1"/>
</dbReference>
<evidence type="ECO:0000256" key="2">
    <source>
        <dbReference type="ARBA" id="ARBA00012761"/>
    </source>
</evidence>
<dbReference type="GO" id="GO:0004566">
    <property type="term" value="F:beta-glucuronidase activity"/>
    <property type="evidence" value="ECO:0007669"/>
    <property type="project" value="UniProtKB-EC"/>
</dbReference>
<accession>A0ABY2KFB0</accession>
<dbReference type="Gene3D" id="3.20.20.80">
    <property type="entry name" value="Glycosidases"/>
    <property type="match status" value="1"/>
</dbReference>
<feature type="domain" description="Glycoside hydrolase family 2 catalytic" evidence="8">
    <location>
        <begin position="279"/>
        <end position="595"/>
    </location>
</feature>
<name>A0ABY2KFB0_9STAP</name>
<dbReference type="PROSITE" id="PS00719">
    <property type="entry name" value="GLYCOSYL_HYDROL_F2_1"/>
    <property type="match status" value="1"/>
</dbReference>
<dbReference type="PRINTS" id="PR00132">
    <property type="entry name" value="GLHYDRLASE2"/>
</dbReference>
<evidence type="ECO:0000259" key="7">
    <source>
        <dbReference type="Pfam" id="PF00703"/>
    </source>
</evidence>
<dbReference type="NCBIfam" id="NF007538">
    <property type="entry name" value="PRK10150.1"/>
    <property type="match status" value="1"/>
</dbReference>
<dbReference type="Gene3D" id="2.60.40.10">
    <property type="entry name" value="Immunoglobulins"/>
    <property type="match status" value="1"/>
</dbReference>
<sequence length="602" mass="69133">MLYPINTETRTVVDLSGVWNFKLERDNDPNDVQTPIESEYVMAVPGSYNDQGVVDEIRAHVGNVWYEREFIIPKSFKEDRVVLRFASATHHATVYVDGQEVVKHSGGFLPFEVELTDELASVGKHRLTVKVNNILDYSTLPVGNYSEEKRDDGSVARKNNPNFDFFNYAGLHRPVKIYTTPKSYIEDIVIVTDINSAQEGIVNYTVKGNFDDNNTLKVSVIDEEGEVVASESNVEGEITVDQPHLWQPLNAYMYQLKVEIYDDDELIDSYEEPFGIRTVEVKDGQFLINNEPFYFKGFGKHEDTYYNGRGLNETANVLDIELFRWIGANSFRTSHYPYSEEMMRLADQQGIVVIDETTGVGLHLSFTALLNNDNSEKPNTWEGLNTKEAHEQVIKELIARDKNHPSVVMWSVANEPASMEDGAKEYFEPLVQLTRDLDPQNRPVTIVLILTAQPDVDKVHELVDVICLNRYYGWYTQMADLQSAKNALTKELDKWGEIEPGKPIMFTEYGADTIVGFHSASTQMFTEEFQVDYYKANHEIVDQYPTFIGEQVWNFADFETADGLFRVQGNKKGIFTRDRRPKSIAHYFKQRWHDIPNFNYKK</sequence>
<dbReference type="InterPro" id="IPR006101">
    <property type="entry name" value="Glyco_hydro_2"/>
</dbReference>
<evidence type="ECO:0000259" key="9">
    <source>
        <dbReference type="Pfam" id="PF02837"/>
    </source>
</evidence>
<proteinExistence type="inferred from homology"/>
<dbReference type="Proteomes" id="UP000298482">
    <property type="component" value="Unassembled WGS sequence"/>
</dbReference>
<dbReference type="Pfam" id="PF02836">
    <property type="entry name" value="Glyco_hydro_2_C"/>
    <property type="match status" value="1"/>
</dbReference>
<dbReference type="InterPro" id="IPR023230">
    <property type="entry name" value="Glyco_hydro_2_CS"/>
</dbReference>
<evidence type="ECO:0000313" key="11">
    <source>
        <dbReference type="Proteomes" id="UP000298482"/>
    </source>
</evidence>
<dbReference type="RefSeq" id="WP_103329899.1">
    <property type="nucleotide sequence ID" value="NZ_PPRD01000103.1"/>
</dbReference>